<dbReference type="EMBL" id="UYRT01006456">
    <property type="protein sequence ID" value="VDK40580.1"/>
    <property type="molecule type" value="Genomic_DNA"/>
</dbReference>
<keyword evidence="16" id="KW-1185">Reference proteome</keyword>
<dbReference type="PANTHER" id="PTHR13693:SF2">
    <property type="entry name" value="SERINE PALMITOYLTRANSFERASE 1"/>
    <property type="match status" value="1"/>
</dbReference>
<comment type="cofactor">
    <cofactor evidence="1">
        <name>pyridoxal 5'-phosphate</name>
        <dbReference type="ChEBI" id="CHEBI:597326"/>
    </cofactor>
</comment>
<feature type="domain" description="Aminotransferase class I/classII large" evidence="14">
    <location>
        <begin position="47"/>
        <end position="136"/>
    </location>
</feature>
<dbReference type="GO" id="GO:0046512">
    <property type="term" value="P:sphingosine biosynthetic process"/>
    <property type="evidence" value="ECO:0007669"/>
    <property type="project" value="TreeGrafter"/>
</dbReference>
<dbReference type="GO" id="GO:0004758">
    <property type="term" value="F:serine C-palmitoyltransferase activity"/>
    <property type="evidence" value="ECO:0007669"/>
    <property type="project" value="UniProtKB-EC"/>
</dbReference>
<evidence type="ECO:0000256" key="13">
    <source>
        <dbReference type="ARBA" id="ARBA00042649"/>
    </source>
</evidence>
<keyword evidence="8" id="KW-0746">Sphingolipid metabolism</keyword>
<evidence type="ECO:0000256" key="5">
    <source>
        <dbReference type="ARBA" id="ARBA00013220"/>
    </source>
</evidence>
<dbReference type="Gene3D" id="3.40.640.10">
    <property type="entry name" value="Type I PLP-dependent aspartate aminotransferase-like (Major domain)"/>
    <property type="match status" value="1"/>
</dbReference>
<dbReference type="InterPro" id="IPR004839">
    <property type="entry name" value="Aminotransferase_I/II_large"/>
</dbReference>
<evidence type="ECO:0000256" key="1">
    <source>
        <dbReference type="ARBA" id="ARBA00001933"/>
    </source>
</evidence>
<evidence type="ECO:0000256" key="11">
    <source>
        <dbReference type="ARBA" id="ARBA00041066"/>
    </source>
</evidence>
<reference evidence="15 16" key="2">
    <citation type="submission" date="2018-11" db="EMBL/GenBank/DDBJ databases">
        <authorList>
            <consortium name="Pathogen Informatics"/>
        </authorList>
    </citation>
    <scope>NUCLEOTIDE SEQUENCE [LARGE SCALE GENOMIC DNA]</scope>
</reference>
<dbReference type="EC" id="2.3.1.50" evidence="5"/>
<organism evidence="17">
    <name type="scientific">Gongylonema pulchrum</name>
    <dbReference type="NCBI Taxonomy" id="637853"/>
    <lineage>
        <taxon>Eukaryota</taxon>
        <taxon>Metazoa</taxon>
        <taxon>Ecdysozoa</taxon>
        <taxon>Nematoda</taxon>
        <taxon>Chromadorea</taxon>
        <taxon>Rhabditida</taxon>
        <taxon>Spirurina</taxon>
        <taxon>Spiruromorpha</taxon>
        <taxon>Spiruroidea</taxon>
        <taxon>Gongylonematidae</taxon>
        <taxon>Gongylonema</taxon>
    </lineage>
</organism>
<dbReference type="InterPro" id="IPR015421">
    <property type="entry name" value="PyrdxlP-dep_Trfase_major"/>
</dbReference>
<dbReference type="SUPFAM" id="SSF53383">
    <property type="entry name" value="PLP-dependent transferases"/>
    <property type="match status" value="1"/>
</dbReference>
<gene>
    <name evidence="15" type="ORF">GPUH_LOCUS3693</name>
</gene>
<dbReference type="InterPro" id="IPR050087">
    <property type="entry name" value="AON_synthase_class-II"/>
</dbReference>
<evidence type="ECO:0000313" key="15">
    <source>
        <dbReference type="EMBL" id="VDK40580.1"/>
    </source>
</evidence>
<dbReference type="PANTHER" id="PTHR13693">
    <property type="entry name" value="CLASS II AMINOTRANSFERASE/8-AMINO-7-OXONONANOATE SYNTHASE"/>
    <property type="match status" value="1"/>
</dbReference>
<dbReference type="GO" id="GO:0030170">
    <property type="term" value="F:pyridoxal phosphate binding"/>
    <property type="evidence" value="ECO:0007669"/>
    <property type="project" value="InterPro"/>
</dbReference>
<comment type="pathway">
    <text evidence="3">Sphingolipid metabolism.</text>
</comment>
<evidence type="ECO:0000313" key="16">
    <source>
        <dbReference type="Proteomes" id="UP000271098"/>
    </source>
</evidence>
<dbReference type="Pfam" id="PF00155">
    <property type="entry name" value="Aminotran_1_2"/>
    <property type="match status" value="1"/>
</dbReference>
<dbReference type="OrthoDB" id="3168162at2759"/>
<keyword evidence="10" id="KW-0012">Acyltransferase</keyword>
<accession>A0A183D4Q3</accession>
<dbReference type="GO" id="GO:0005783">
    <property type="term" value="C:endoplasmic reticulum"/>
    <property type="evidence" value="ECO:0007669"/>
    <property type="project" value="TreeGrafter"/>
</dbReference>
<evidence type="ECO:0000256" key="2">
    <source>
        <dbReference type="ARBA" id="ARBA00004760"/>
    </source>
</evidence>
<dbReference type="Proteomes" id="UP000271098">
    <property type="component" value="Unassembled WGS sequence"/>
</dbReference>
<evidence type="ECO:0000256" key="7">
    <source>
        <dbReference type="ARBA" id="ARBA00022898"/>
    </source>
</evidence>
<protein>
    <recommendedName>
        <fullName evidence="11">Serine palmitoyltransferase 1</fullName>
        <ecNumber evidence="5">2.3.1.50</ecNumber>
    </recommendedName>
    <alternativeName>
        <fullName evidence="12">Long chain base biosynthesis protein 1</fullName>
    </alternativeName>
    <alternativeName>
        <fullName evidence="13">Serine-palmitoyl-CoA transferase 1</fullName>
    </alternativeName>
</protein>
<name>A0A183D4Q3_9BILA</name>
<keyword evidence="7" id="KW-0663">Pyridoxal phosphate</keyword>
<evidence type="ECO:0000256" key="10">
    <source>
        <dbReference type="ARBA" id="ARBA00023315"/>
    </source>
</evidence>
<dbReference type="GO" id="GO:0046513">
    <property type="term" value="P:ceramide biosynthetic process"/>
    <property type="evidence" value="ECO:0007669"/>
    <property type="project" value="TreeGrafter"/>
</dbReference>
<evidence type="ECO:0000256" key="9">
    <source>
        <dbReference type="ARBA" id="ARBA00023098"/>
    </source>
</evidence>
<evidence type="ECO:0000256" key="4">
    <source>
        <dbReference type="ARBA" id="ARBA00008392"/>
    </source>
</evidence>
<sequence>MLQEEEKIIAEWKPVPLVPETPPDHPALQTHYFDGKVCKYTVYDGVKYFNLATTNFLGLIDEASIEKAAKDAIAKYGVGSCGPRSFYGTVDIHLMLEKQIADFLGCEESVLYSYGFSTVASAIPSYAKKGDVVFADKGDSVLPQI</sequence>
<evidence type="ECO:0000313" key="17">
    <source>
        <dbReference type="WBParaSite" id="GPUH_0000370101-mRNA-1"/>
    </source>
</evidence>
<evidence type="ECO:0000256" key="12">
    <source>
        <dbReference type="ARBA" id="ARBA00041765"/>
    </source>
</evidence>
<comment type="pathway">
    <text evidence="2">Lipid metabolism; sphingolipid metabolism.</text>
</comment>
<keyword evidence="6" id="KW-0808">Transferase</keyword>
<evidence type="ECO:0000256" key="6">
    <source>
        <dbReference type="ARBA" id="ARBA00022679"/>
    </source>
</evidence>
<evidence type="ECO:0000256" key="3">
    <source>
        <dbReference type="ARBA" id="ARBA00004991"/>
    </source>
</evidence>
<proteinExistence type="inferred from homology"/>
<comment type="similarity">
    <text evidence="4">Belongs to the class-II pyridoxal-phosphate-dependent aminotransferase family.</text>
</comment>
<dbReference type="AlphaFoldDB" id="A0A183D4Q3"/>
<evidence type="ECO:0000259" key="14">
    <source>
        <dbReference type="Pfam" id="PF00155"/>
    </source>
</evidence>
<dbReference type="GO" id="GO:0016020">
    <property type="term" value="C:membrane"/>
    <property type="evidence" value="ECO:0007669"/>
    <property type="project" value="GOC"/>
</dbReference>
<dbReference type="InterPro" id="IPR015424">
    <property type="entry name" value="PyrdxlP-dep_Trfase"/>
</dbReference>
<evidence type="ECO:0000256" key="8">
    <source>
        <dbReference type="ARBA" id="ARBA00022919"/>
    </source>
</evidence>
<keyword evidence="9" id="KW-0443">Lipid metabolism</keyword>
<dbReference type="WBParaSite" id="GPUH_0000370101-mRNA-1">
    <property type="protein sequence ID" value="GPUH_0000370101-mRNA-1"/>
    <property type="gene ID" value="GPUH_0000370101"/>
</dbReference>
<reference evidence="17" key="1">
    <citation type="submission" date="2016-06" db="UniProtKB">
        <authorList>
            <consortium name="WormBaseParasite"/>
        </authorList>
    </citation>
    <scope>IDENTIFICATION</scope>
</reference>